<evidence type="ECO:0000256" key="2">
    <source>
        <dbReference type="ARBA" id="ARBA00022723"/>
    </source>
</evidence>
<evidence type="ECO:0000256" key="1">
    <source>
        <dbReference type="ARBA" id="ARBA00022485"/>
    </source>
</evidence>
<keyword evidence="1" id="KW-0004">4Fe-4S</keyword>
<protein>
    <submittedName>
        <fullName evidence="6">Fe-S cluster-containing hydrogenase component 1</fullName>
    </submittedName>
</protein>
<keyword evidence="7" id="KW-1185">Reference proteome</keyword>
<sequence>MARYGMVIDLNRCIGCLACVVACIRENIARQTGEDVVYPEPPVLYARTKPVHMKGGESLPFSDTTVFIQCQHCENPPCAMVCPTGATFVDEYGVVRLDHNKCIGCRACMIACPYAARTMYRGSLPGEPPNKYGLVPNTPDKCTFCVHRREAGNWVPACVEACAFGARMFGDLDDDKSEVARIVRSGTAVQLLSGLGCDPKLFYVPPLRSALNARR</sequence>
<organism evidence="6 7">
    <name type="scientific">Pyrolobus fumarii (strain DSM 11204 / 1A)</name>
    <dbReference type="NCBI Taxonomy" id="694429"/>
    <lineage>
        <taxon>Archaea</taxon>
        <taxon>Thermoproteota</taxon>
        <taxon>Thermoprotei</taxon>
        <taxon>Desulfurococcales</taxon>
        <taxon>Pyrodictiaceae</taxon>
        <taxon>Pyrolobus</taxon>
    </lineage>
</organism>
<evidence type="ECO:0000256" key="4">
    <source>
        <dbReference type="ARBA" id="ARBA00023014"/>
    </source>
</evidence>
<name>G0EF54_PYRF1</name>
<dbReference type="InterPro" id="IPR017896">
    <property type="entry name" value="4Fe4S_Fe-S-bd"/>
</dbReference>
<dbReference type="KEGG" id="pfm:Pyrfu_1083"/>
<dbReference type="InterPro" id="IPR017900">
    <property type="entry name" value="4Fe4S_Fe_S_CS"/>
</dbReference>
<dbReference type="PANTHER" id="PTHR43177">
    <property type="entry name" value="PROTEIN NRFC"/>
    <property type="match status" value="1"/>
</dbReference>
<dbReference type="InterPro" id="IPR050954">
    <property type="entry name" value="ET_IronSulfur_Cluster-Binding"/>
</dbReference>
<evidence type="ECO:0000313" key="7">
    <source>
        <dbReference type="Proteomes" id="UP000001037"/>
    </source>
</evidence>
<dbReference type="InParanoid" id="G0EF54"/>
<reference evidence="6 7" key="1">
    <citation type="journal article" date="2011" name="Stand. Genomic Sci.">
        <title>Complete genome sequence of the hyperthermophilic chemolithoautotroph Pyrolobus fumarii type strain (1A).</title>
        <authorList>
            <person name="Anderson I."/>
            <person name="Goker M."/>
            <person name="Nolan M."/>
            <person name="Lucas S."/>
            <person name="Hammon N."/>
            <person name="Deshpande S."/>
            <person name="Cheng J.F."/>
            <person name="Tapia R."/>
            <person name="Han C."/>
            <person name="Goodwin L."/>
            <person name="Pitluck S."/>
            <person name="Huntemann M."/>
            <person name="Liolios K."/>
            <person name="Ivanova N."/>
            <person name="Pagani I."/>
            <person name="Mavromatis K."/>
            <person name="Ovchinikova G."/>
            <person name="Pati A."/>
            <person name="Chen A."/>
            <person name="Palaniappan K."/>
            <person name="Land M."/>
            <person name="Hauser L."/>
            <person name="Brambilla E.M."/>
            <person name="Huber H."/>
            <person name="Yasawong M."/>
            <person name="Rohde M."/>
            <person name="Spring S."/>
            <person name="Abt B."/>
            <person name="Sikorski J."/>
            <person name="Wirth R."/>
            <person name="Detter J.C."/>
            <person name="Woyke T."/>
            <person name="Bristow J."/>
            <person name="Eisen J.A."/>
            <person name="Markowitz V."/>
            <person name="Hugenholtz P."/>
            <person name="Kyrpides N.C."/>
            <person name="Klenk H.P."/>
            <person name="Lapidus A."/>
        </authorList>
    </citation>
    <scope>NUCLEOTIDE SEQUENCE [LARGE SCALE GENOMIC DNA]</scope>
    <source>
        <strain evidence="7">DSM 11204 / 1A</strain>
    </source>
</reference>
<dbReference type="Proteomes" id="UP000001037">
    <property type="component" value="Chromosome"/>
</dbReference>
<dbReference type="HOGENOM" id="CLU_043374_1_1_2"/>
<dbReference type="CDD" id="cd10551">
    <property type="entry name" value="PsrB"/>
    <property type="match status" value="1"/>
</dbReference>
<dbReference type="PROSITE" id="PS00198">
    <property type="entry name" value="4FE4S_FER_1"/>
    <property type="match status" value="1"/>
</dbReference>
<proteinExistence type="predicted"/>
<dbReference type="GO" id="GO:0051539">
    <property type="term" value="F:4 iron, 4 sulfur cluster binding"/>
    <property type="evidence" value="ECO:0007669"/>
    <property type="project" value="UniProtKB-KW"/>
</dbReference>
<dbReference type="Gene3D" id="3.30.70.20">
    <property type="match status" value="2"/>
</dbReference>
<accession>G0EF54</accession>
<dbReference type="EMBL" id="CP002838">
    <property type="protein sequence ID" value="AEM38951.1"/>
    <property type="molecule type" value="Genomic_DNA"/>
</dbReference>
<dbReference type="Pfam" id="PF13247">
    <property type="entry name" value="Fer4_11"/>
    <property type="match status" value="1"/>
</dbReference>
<dbReference type="eggNOG" id="arCOG01500">
    <property type="taxonomic scope" value="Archaea"/>
</dbReference>
<keyword evidence="3" id="KW-0408">Iron</keyword>
<keyword evidence="4" id="KW-0411">Iron-sulfur</keyword>
<evidence type="ECO:0000313" key="6">
    <source>
        <dbReference type="EMBL" id="AEM38951.1"/>
    </source>
</evidence>
<dbReference type="PANTHER" id="PTHR43177:SF3">
    <property type="entry name" value="PROTEIN NRFC HOMOLOG"/>
    <property type="match status" value="1"/>
</dbReference>
<dbReference type="AlphaFoldDB" id="G0EF54"/>
<gene>
    <name evidence="6" type="ordered locus">Pyrfu_1083</name>
</gene>
<dbReference type="GeneID" id="11139560"/>
<dbReference type="STRING" id="694429.Pyrfu_1083"/>
<evidence type="ECO:0000256" key="3">
    <source>
        <dbReference type="ARBA" id="ARBA00023004"/>
    </source>
</evidence>
<evidence type="ECO:0000259" key="5">
    <source>
        <dbReference type="PROSITE" id="PS51379"/>
    </source>
</evidence>
<dbReference type="GO" id="GO:0016491">
    <property type="term" value="F:oxidoreductase activity"/>
    <property type="evidence" value="ECO:0007669"/>
    <property type="project" value="UniProtKB-ARBA"/>
</dbReference>
<feature type="domain" description="4Fe-4S ferredoxin-type" evidence="5">
    <location>
        <begin position="4"/>
        <end position="33"/>
    </location>
</feature>
<dbReference type="RefSeq" id="WP_014026628.1">
    <property type="nucleotide sequence ID" value="NC_015931.1"/>
</dbReference>
<feature type="domain" description="4Fe-4S ferredoxin-type" evidence="5">
    <location>
        <begin position="93"/>
        <end position="122"/>
    </location>
</feature>
<dbReference type="SUPFAM" id="SSF54862">
    <property type="entry name" value="4Fe-4S ferredoxins"/>
    <property type="match status" value="1"/>
</dbReference>
<dbReference type="OrthoDB" id="2837at2157"/>
<dbReference type="GO" id="GO:0046872">
    <property type="term" value="F:metal ion binding"/>
    <property type="evidence" value="ECO:0007669"/>
    <property type="project" value="UniProtKB-KW"/>
</dbReference>
<keyword evidence="2" id="KW-0479">Metal-binding</keyword>
<dbReference type="PROSITE" id="PS51379">
    <property type="entry name" value="4FE4S_FER_2"/>
    <property type="match status" value="2"/>
</dbReference>